<comment type="caution">
    <text evidence="4">The sequence shown here is derived from an EMBL/GenBank/DDBJ whole genome shotgun (WGS) entry which is preliminary data.</text>
</comment>
<feature type="repeat" description="Cell wall-binding" evidence="2">
    <location>
        <begin position="336"/>
        <end position="355"/>
    </location>
</feature>
<dbReference type="SUPFAM" id="SSF69360">
    <property type="entry name" value="Cell wall binding repeat"/>
    <property type="match status" value="1"/>
</dbReference>
<feature type="repeat" description="Cell wall-binding" evidence="2">
    <location>
        <begin position="376"/>
        <end position="396"/>
    </location>
</feature>
<reference evidence="4 5" key="1">
    <citation type="submission" date="2018-08" db="EMBL/GenBank/DDBJ databases">
        <title>Genome of Clostridium chromiireducens C1, DSM12136.</title>
        <authorList>
            <person name="Xing M."/>
            <person name="Wei Y."/>
            <person name="Ang E.L."/>
            <person name="Zhao H."/>
            <person name="Zhang Y."/>
        </authorList>
    </citation>
    <scope>NUCLEOTIDE SEQUENCE [LARGE SCALE GENOMIC DNA]</scope>
    <source>
        <strain evidence="4 5">C1</strain>
    </source>
</reference>
<name>A0A399J156_9CLOT</name>
<sequence>MNKKAKFIISTTTLVMFFSVLQLLNNSIMPNMVYGAVSTYLLADRGELKSLEVQSTEGKSLDICDDYDGYKKDLTDEKTYYVTLDSNIDGVRIVAQSAGDGYVTKIFESDNKYATPHNIGENISVREGSSTLYIRTFTSEEAFKRAVKDEEVTDCEKTYKININKASTNEEDKIYIDKLTVDSDYSQIPIGYNKDILLYNINVDKNVDEITIKAEPEDEDYTVKIDSLKTGEDRNYERTVQLKLGQNQIKVNITDDGDKTRTYTLNINRGSTLNSSKNTLDSSIKNDANSIKINQWVKVNDRWQYNDSVGIPLKNVWFYDKNSGKNYYLQADSNMATGWLLNNGNWYYLDQSGARQSGWYLINNQWYYFDTQGVMKTGWIRDMDGKYYYLQENGVMARDSMINGYKLGVDGAMIK</sequence>
<dbReference type="Proteomes" id="UP000265930">
    <property type="component" value="Unassembled WGS sequence"/>
</dbReference>
<organism evidence="4 5">
    <name type="scientific">Clostridium chromiireducens</name>
    <dbReference type="NCBI Taxonomy" id="225345"/>
    <lineage>
        <taxon>Bacteria</taxon>
        <taxon>Bacillati</taxon>
        <taxon>Bacillota</taxon>
        <taxon>Clostridia</taxon>
        <taxon>Eubacteriales</taxon>
        <taxon>Clostridiaceae</taxon>
        <taxon>Clostridium</taxon>
    </lineage>
</organism>
<proteinExistence type="predicted"/>
<accession>A0A399J156</accession>
<dbReference type="EMBL" id="QXDJ01000001">
    <property type="protein sequence ID" value="RII36666.1"/>
    <property type="molecule type" value="Genomic_DNA"/>
</dbReference>
<dbReference type="RefSeq" id="WP_119365878.1">
    <property type="nucleotide sequence ID" value="NZ_QXDJ01000001.1"/>
</dbReference>
<dbReference type="Gene3D" id="2.10.270.10">
    <property type="entry name" value="Cholin Binding"/>
    <property type="match status" value="1"/>
</dbReference>
<gene>
    <name evidence="4" type="ORF">D2A34_04580</name>
</gene>
<dbReference type="Pfam" id="PF12733">
    <property type="entry name" value="Cadherin-like"/>
    <property type="match status" value="1"/>
</dbReference>
<evidence type="ECO:0000259" key="3">
    <source>
        <dbReference type="Pfam" id="PF12733"/>
    </source>
</evidence>
<evidence type="ECO:0000256" key="1">
    <source>
        <dbReference type="ARBA" id="ARBA00022737"/>
    </source>
</evidence>
<feature type="repeat" description="Cell wall-binding" evidence="2">
    <location>
        <begin position="356"/>
        <end position="375"/>
    </location>
</feature>
<dbReference type="InterPro" id="IPR018337">
    <property type="entry name" value="Cell_wall/Cho-bd_repeat"/>
</dbReference>
<dbReference type="Pfam" id="PF19127">
    <property type="entry name" value="Choline_bind_3"/>
    <property type="match status" value="2"/>
</dbReference>
<evidence type="ECO:0000313" key="5">
    <source>
        <dbReference type="Proteomes" id="UP000265930"/>
    </source>
</evidence>
<dbReference type="PROSITE" id="PS51170">
    <property type="entry name" value="CW"/>
    <property type="match status" value="3"/>
</dbReference>
<dbReference type="AlphaFoldDB" id="A0A399J156"/>
<protein>
    <submittedName>
        <fullName evidence="4">N-acetylmuramoyl-L-alanine amidase family protein</fullName>
    </submittedName>
</protein>
<dbReference type="InterPro" id="IPR025883">
    <property type="entry name" value="Cadherin-like_domain"/>
</dbReference>
<evidence type="ECO:0000313" key="4">
    <source>
        <dbReference type="EMBL" id="RII36666.1"/>
    </source>
</evidence>
<feature type="domain" description="Cadherin-like beta-sandwich-like" evidence="3">
    <location>
        <begin position="179"/>
        <end position="269"/>
    </location>
</feature>
<keyword evidence="1" id="KW-0677">Repeat</keyword>
<evidence type="ECO:0000256" key="2">
    <source>
        <dbReference type="PROSITE-ProRule" id="PRU00591"/>
    </source>
</evidence>